<protein>
    <submittedName>
        <fullName evidence="1">Uncharacterized protein</fullName>
    </submittedName>
</protein>
<dbReference type="EMBL" id="CAJVCH010227816">
    <property type="protein sequence ID" value="CAG7732273.1"/>
    <property type="molecule type" value="Genomic_DNA"/>
</dbReference>
<dbReference type="Proteomes" id="UP000708208">
    <property type="component" value="Unassembled WGS sequence"/>
</dbReference>
<name>A0A8J2NZ89_9HEXA</name>
<reference evidence="1" key="1">
    <citation type="submission" date="2021-06" db="EMBL/GenBank/DDBJ databases">
        <authorList>
            <person name="Hodson N. C."/>
            <person name="Mongue J. A."/>
            <person name="Jaron S. K."/>
        </authorList>
    </citation>
    <scope>NUCLEOTIDE SEQUENCE</scope>
</reference>
<sequence length="174" mass="19988">MGSSLDGEKVSGSHSLTPYFMLEVEGNRKRPGTRFTNRGQGSNLCRLNLLISHIQRFMRWVNWYSNKAKTFTTIEWLKESVKELRHGIQEVSASVNVTGLVHLRQHWDTEVNRLDGDLRTSRNDVESLKASQARDEEGLLEIKGDIADLRTWQIKMGQKFLQEEQTQVISEASE</sequence>
<keyword evidence="2" id="KW-1185">Reference proteome</keyword>
<evidence type="ECO:0000313" key="2">
    <source>
        <dbReference type="Proteomes" id="UP000708208"/>
    </source>
</evidence>
<gene>
    <name evidence="1" type="ORF">AFUS01_LOCUS20796</name>
</gene>
<organism evidence="1 2">
    <name type="scientific">Allacma fusca</name>
    <dbReference type="NCBI Taxonomy" id="39272"/>
    <lineage>
        <taxon>Eukaryota</taxon>
        <taxon>Metazoa</taxon>
        <taxon>Ecdysozoa</taxon>
        <taxon>Arthropoda</taxon>
        <taxon>Hexapoda</taxon>
        <taxon>Collembola</taxon>
        <taxon>Symphypleona</taxon>
        <taxon>Sminthuridae</taxon>
        <taxon>Allacma</taxon>
    </lineage>
</organism>
<comment type="caution">
    <text evidence="1">The sequence shown here is derived from an EMBL/GenBank/DDBJ whole genome shotgun (WGS) entry which is preliminary data.</text>
</comment>
<dbReference type="AlphaFoldDB" id="A0A8J2NZ89"/>
<proteinExistence type="predicted"/>
<evidence type="ECO:0000313" key="1">
    <source>
        <dbReference type="EMBL" id="CAG7732273.1"/>
    </source>
</evidence>
<dbReference type="OrthoDB" id="10670518at2759"/>
<feature type="non-terminal residue" evidence="1">
    <location>
        <position position="1"/>
    </location>
</feature>
<accession>A0A8J2NZ89</accession>